<dbReference type="RefSeq" id="WP_226185566.1">
    <property type="nucleotide sequence ID" value="NZ_JAJADQ010000005.1"/>
</dbReference>
<evidence type="ECO:0000256" key="4">
    <source>
        <dbReference type="ARBA" id="ARBA00023136"/>
    </source>
</evidence>
<evidence type="ECO:0000259" key="6">
    <source>
        <dbReference type="Pfam" id="PF07980"/>
    </source>
</evidence>
<evidence type="ECO:0000313" key="8">
    <source>
        <dbReference type="EMBL" id="MCB2378155.1"/>
    </source>
</evidence>
<reference evidence="8" key="1">
    <citation type="submission" date="2021-10" db="EMBL/GenBank/DDBJ databases">
        <authorList>
            <person name="Dean J.D."/>
            <person name="Kim M.K."/>
            <person name="Newey C.N."/>
            <person name="Stoker T.S."/>
            <person name="Thompson D.W."/>
            <person name="Grose J.H."/>
        </authorList>
    </citation>
    <scope>NUCLEOTIDE SEQUENCE</scope>
    <source>
        <strain evidence="8">BT635</strain>
    </source>
</reference>
<evidence type="ECO:0000256" key="2">
    <source>
        <dbReference type="ARBA" id="ARBA00006275"/>
    </source>
</evidence>
<accession>A0ABS8AG06</accession>
<comment type="caution">
    <text evidence="8">The sequence shown here is derived from an EMBL/GenBank/DDBJ whole genome shotgun (WGS) entry which is preliminary data.</text>
</comment>
<dbReference type="SUPFAM" id="SSF48452">
    <property type="entry name" value="TPR-like"/>
    <property type="match status" value="1"/>
</dbReference>
<dbReference type="CDD" id="cd08977">
    <property type="entry name" value="SusD"/>
    <property type="match status" value="1"/>
</dbReference>
<evidence type="ECO:0000259" key="7">
    <source>
        <dbReference type="Pfam" id="PF14322"/>
    </source>
</evidence>
<dbReference type="Proteomes" id="UP001165297">
    <property type="component" value="Unassembled WGS sequence"/>
</dbReference>
<evidence type="ECO:0000256" key="1">
    <source>
        <dbReference type="ARBA" id="ARBA00004442"/>
    </source>
</evidence>
<evidence type="ECO:0000313" key="9">
    <source>
        <dbReference type="Proteomes" id="UP001165297"/>
    </source>
</evidence>
<organism evidence="8 9">
    <name type="scientific">Hymenobacter nitidus</name>
    <dbReference type="NCBI Taxonomy" id="2880929"/>
    <lineage>
        <taxon>Bacteria</taxon>
        <taxon>Pseudomonadati</taxon>
        <taxon>Bacteroidota</taxon>
        <taxon>Cytophagia</taxon>
        <taxon>Cytophagales</taxon>
        <taxon>Hymenobacteraceae</taxon>
        <taxon>Hymenobacter</taxon>
    </lineage>
</organism>
<dbReference type="InterPro" id="IPR011990">
    <property type="entry name" value="TPR-like_helical_dom_sf"/>
</dbReference>
<dbReference type="InterPro" id="IPR012944">
    <property type="entry name" value="SusD_RagB_dom"/>
</dbReference>
<comment type="subcellular location">
    <subcellularLocation>
        <location evidence="1">Cell outer membrane</location>
    </subcellularLocation>
</comment>
<sequence>MSNTLFSKFLPYNVRVASLVAVLAFGAASCNEITDLEPKTAVAEEVVYSSPEKVNLAVTGVYNAAQSGFYDPLNGTGLAVRGYPFGAAANEFGDVRGEDVVDMAGFFGIVYANTQQPNSPNIHNMWATLYAMINQANTTIAGVRTAQTSGVIPAADAVIFEGELRFLRALAYHELLVHFAKPYTAGNGANPGVPYRDFAINTIEAATRAKTQGRNTVKEVYDKMLEDLVYAETNLPATRSGTLKVTRVTKGAAIALKQRLNLHMGNWDAAVTEGNKIVSATFTSPIGGYALTPSADAAFVGNAVTNEAIFSVENSADDNPGVNGALPNMYGSPAATPPAGIGGRGLIAISPVLYNAPFWTCTDRRRTQLLQFDGTRYFTYKYKDAKNNTDWAPIIRYSEVILNQAEAEARKGNTARALALLNAVRNRSVAAADVYATAPADLVQAILNERRIELVAEGFRWDDIHRLSADAQYATRTTPTGTVAGLPSKITSAGSIAANYACNGTGVTLNRSVTGIPATDGRFLWPIPAVEIANNPTLARQQNPGYN</sequence>
<proteinExistence type="inferred from homology"/>
<dbReference type="EMBL" id="JAJADQ010000005">
    <property type="protein sequence ID" value="MCB2378155.1"/>
    <property type="molecule type" value="Genomic_DNA"/>
</dbReference>
<keyword evidence="4" id="KW-0472">Membrane</keyword>
<name>A0ABS8AG06_9BACT</name>
<keyword evidence="9" id="KW-1185">Reference proteome</keyword>
<dbReference type="Gene3D" id="1.25.40.390">
    <property type="match status" value="1"/>
</dbReference>
<evidence type="ECO:0000256" key="3">
    <source>
        <dbReference type="ARBA" id="ARBA00022729"/>
    </source>
</evidence>
<keyword evidence="3" id="KW-0732">Signal</keyword>
<dbReference type="Pfam" id="PF07980">
    <property type="entry name" value="SusD_RagB"/>
    <property type="match status" value="1"/>
</dbReference>
<evidence type="ECO:0000256" key="5">
    <source>
        <dbReference type="ARBA" id="ARBA00023237"/>
    </source>
</evidence>
<feature type="domain" description="RagB/SusD" evidence="6">
    <location>
        <begin position="381"/>
        <end position="546"/>
    </location>
</feature>
<protein>
    <submittedName>
        <fullName evidence="8">RagB/SusD family nutrient uptake outer membrane protein</fullName>
    </submittedName>
</protein>
<dbReference type="InterPro" id="IPR033985">
    <property type="entry name" value="SusD-like_N"/>
</dbReference>
<feature type="domain" description="SusD-like N-terminal" evidence="7">
    <location>
        <begin position="115"/>
        <end position="260"/>
    </location>
</feature>
<gene>
    <name evidence="8" type="ORF">LGH70_11210</name>
</gene>
<comment type="similarity">
    <text evidence="2">Belongs to the SusD family.</text>
</comment>
<keyword evidence="5" id="KW-0998">Cell outer membrane</keyword>
<dbReference type="Pfam" id="PF14322">
    <property type="entry name" value="SusD-like_3"/>
    <property type="match status" value="1"/>
</dbReference>